<dbReference type="SUPFAM" id="SSF52540">
    <property type="entry name" value="P-loop containing nucleoside triphosphate hydrolases"/>
    <property type="match status" value="1"/>
</dbReference>
<feature type="chain" id="PRO_5005189088" description="Helicase ATP-binding domain-containing protein" evidence="2">
    <location>
        <begin position="19"/>
        <end position="369"/>
    </location>
</feature>
<evidence type="ECO:0000256" key="1">
    <source>
        <dbReference type="SAM" id="MobiDB-lite"/>
    </source>
</evidence>
<evidence type="ECO:0000313" key="3">
    <source>
        <dbReference type="EMBL" id="CEM10517.1"/>
    </source>
</evidence>
<sequence>MFVFVLQFLCLSVGVIKGRRGSTFLRDRRMGVSTFLIHEPVHAALRRHQVAEVHERLIFPSAERDALSSSALSGHRGDEGQSSEFFSETPSKSSKGRLKTIRDLDVATHPAECGDLLLDQTVAANTVVDFVMENKAALLRGSPASGKTFLMPAIKEAAGKKRERWSDVIVIESGNVWTFVDRMDQLPSKHDYPRPLVIVDEAHIAWSLPRADIYIKNFPSADVVFVTTAGLSSGTWRTSPETLRDKQLWLSAPSVDKTVVMEWLRKVVGRATTKRTEDEAERLVANTYNICGGHIARIVKFLNAVLKADGISVPLDALENDRSVCGGDGGEANYVFEHPEASLLFEEGSAAFNLGKLRRSKDNLDQELL</sequence>
<dbReference type="InterPro" id="IPR027417">
    <property type="entry name" value="P-loop_NTPase"/>
</dbReference>
<evidence type="ECO:0008006" key="4">
    <source>
        <dbReference type="Google" id="ProtNLM"/>
    </source>
</evidence>
<gene>
    <name evidence="3" type="ORF">Cvel_16224</name>
</gene>
<protein>
    <recommendedName>
        <fullName evidence="4">Helicase ATP-binding domain-containing protein</fullName>
    </recommendedName>
</protein>
<keyword evidence="2" id="KW-0732">Signal</keyword>
<accession>A0A0G4FCJ2</accession>
<feature type="region of interest" description="Disordered" evidence="1">
    <location>
        <begin position="70"/>
        <end position="98"/>
    </location>
</feature>
<evidence type="ECO:0000256" key="2">
    <source>
        <dbReference type="SAM" id="SignalP"/>
    </source>
</evidence>
<organism evidence="3">
    <name type="scientific">Chromera velia CCMP2878</name>
    <dbReference type="NCBI Taxonomy" id="1169474"/>
    <lineage>
        <taxon>Eukaryota</taxon>
        <taxon>Sar</taxon>
        <taxon>Alveolata</taxon>
        <taxon>Colpodellida</taxon>
        <taxon>Chromeraceae</taxon>
        <taxon>Chromera</taxon>
    </lineage>
</organism>
<feature type="compositionally biased region" description="Polar residues" evidence="1">
    <location>
        <begin position="80"/>
        <end position="93"/>
    </location>
</feature>
<dbReference type="AlphaFoldDB" id="A0A0G4FCJ2"/>
<feature type="signal peptide" evidence="2">
    <location>
        <begin position="1"/>
        <end position="18"/>
    </location>
</feature>
<dbReference type="EMBL" id="CDMZ01000265">
    <property type="protein sequence ID" value="CEM10517.1"/>
    <property type="molecule type" value="Genomic_DNA"/>
</dbReference>
<proteinExistence type="predicted"/>
<reference evidence="3" key="1">
    <citation type="submission" date="2014-11" db="EMBL/GenBank/DDBJ databases">
        <authorList>
            <person name="Otto D Thomas"/>
            <person name="Naeem Raeece"/>
        </authorList>
    </citation>
    <scope>NUCLEOTIDE SEQUENCE</scope>
</reference>
<name>A0A0G4FCJ2_9ALVE</name>
<dbReference type="VEuPathDB" id="CryptoDB:Cvel_16224"/>